<dbReference type="Pfam" id="PF14322">
    <property type="entry name" value="SusD-like_3"/>
    <property type="match status" value="1"/>
</dbReference>
<protein>
    <submittedName>
        <fullName evidence="9">RagB/SusD family nutrient uptake outer membrane protein</fullName>
    </submittedName>
</protein>
<feature type="chain" id="PRO_5024368180" evidence="6">
    <location>
        <begin position="21"/>
        <end position="529"/>
    </location>
</feature>
<dbReference type="OrthoDB" id="5694214at2"/>
<evidence type="ECO:0000313" key="10">
    <source>
        <dbReference type="Proteomes" id="UP000306402"/>
    </source>
</evidence>
<feature type="domain" description="SusD-like N-terminal" evidence="8">
    <location>
        <begin position="70"/>
        <end position="216"/>
    </location>
</feature>
<reference evidence="9 10" key="1">
    <citation type="submission" date="2019-05" db="EMBL/GenBank/DDBJ databases">
        <authorList>
            <person name="Qu J.-H."/>
        </authorList>
    </citation>
    <scope>NUCLEOTIDE SEQUENCE [LARGE SCALE GENOMIC DNA]</scope>
    <source>
        <strain evidence="9 10">T17</strain>
    </source>
</reference>
<dbReference type="EMBL" id="VCEJ01000002">
    <property type="protein sequence ID" value="TLV03451.1"/>
    <property type="molecule type" value="Genomic_DNA"/>
</dbReference>
<proteinExistence type="inferred from homology"/>
<evidence type="ECO:0000259" key="8">
    <source>
        <dbReference type="Pfam" id="PF14322"/>
    </source>
</evidence>
<dbReference type="SUPFAM" id="SSF48452">
    <property type="entry name" value="TPR-like"/>
    <property type="match status" value="1"/>
</dbReference>
<dbReference type="PROSITE" id="PS51257">
    <property type="entry name" value="PROKAR_LIPOPROTEIN"/>
    <property type="match status" value="1"/>
</dbReference>
<feature type="signal peptide" evidence="6">
    <location>
        <begin position="1"/>
        <end position="20"/>
    </location>
</feature>
<dbReference type="InterPro" id="IPR033985">
    <property type="entry name" value="SusD-like_N"/>
</dbReference>
<gene>
    <name evidence="9" type="ORF">FEN17_07550</name>
</gene>
<dbReference type="Pfam" id="PF07980">
    <property type="entry name" value="SusD_RagB"/>
    <property type="match status" value="1"/>
</dbReference>
<sequence>MKIKHIQYFFFAAAATFALASCDADLLETAPNDRLLENLFWKSEGDARLAVNAIYTDLDSTNIFSWDGVTDIAHTNQSFNIDAYIEAGSYDATSSKVYSEWRKAYRGIRASNYFLENVDKIPSTNTALINQFKGEARVLRAYQYIKLAGLYGNVPLVTSTLTIDEGRALTNSTTEQVWDFVEKELTESAPLLPLTYGAADKGRITKGAALGLLARAELYAGRYAKAADAADQVMKLGVYGLYESYEKLFTYAAENNKEVILDKQFVKDVYPNNVFVFLGPYSQKNSQSTYVPTKALVDMYETTAGKRITDAGSGYNPAKPYEDRDPRLKFSIFLDGDPLPSGINFQPKPNSGTADAIGSTYIASTTGFNIKKYINPEDFANPANGGINIILLRYAEVLLTYAEAKIELNQIDASVLAAINLVRNGRTDVKQPAVKATTQAALREIVRHERTVELAFEGQRLFDIRRWKIGETVMPGAVYGITYTDAAGKLVTVQAATSNRVFDPARHYLWPIPQKERDLNPNLKQNPNW</sequence>
<name>A0A5R9L4X5_9BACT</name>
<evidence type="ECO:0000313" key="9">
    <source>
        <dbReference type="EMBL" id="TLV03451.1"/>
    </source>
</evidence>
<dbReference type="GO" id="GO:0009279">
    <property type="term" value="C:cell outer membrane"/>
    <property type="evidence" value="ECO:0007669"/>
    <property type="project" value="UniProtKB-SubCell"/>
</dbReference>
<dbReference type="Gene3D" id="1.25.40.390">
    <property type="match status" value="1"/>
</dbReference>
<keyword evidence="4" id="KW-0472">Membrane</keyword>
<evidence type="ECO:0000259" key="7">
    <source>
        <dbReference type="Pfam" id="PF07980"/>
    </source>
</evidence>
<evidence type="ECO:0000256" key="3">
    <source>
        <dbReference type="ARBA" id="ARBA00022729"/>
    </source>
</evidence>
<dbReference type="CDD" id="cd08977">
    <property type="entry name" value="SusD"/>
    <property type="match status" value="1"/>
</dbReference>
<dbReference type="AlphaFoldDB" id="A0A5R9L4X5"/>
<keyword evidence="10" id="KW-1185">Reference proteome</keyword>
<evidence type="ECO:0000256" key="6">
    <source>
        <dbReference type="SAM" id="SignalP"/>
    </source>
</evidence>
<dbReference type="InterPro" id="IPR012944">
    <property type="entry name" value="SusD_RagB_dom"/>
</dbReference>
<comment type="caution">
    <text evidence="9">The sequence shown here is derived from an EMBL/GenBank/DDBJ whole genome shotgun (WGS) entry which is preliminary data.</text>
</comment>
<evidence type="ECO:0000256" key="4">
    <source>
        <dbReference type="ARBA" id="ARBA00023136"/>
    </source>
</evidence>
<feature type="domain" description="RagB/SusD" evidence="7">
    <location>
        <begin position="283"/>
        <end position="529"/>
    </location>
</feature>
<keyword evidence="5" id="KW-0998">Cell outer membrane</keyword>
<organism evidence="9 10">
    <name type="scientific">Dyadobacter luticola</name>
    <dbReference type="NCBI Taxonomy" id="1979387"/>
    <lineage>
        <taxon>Bacteria</taxon>
        <taxon>Pseudomonadati</taxon>
        <taxon>Bacteroidota</taxon>
        <taxon>Cytophagia</taxon>
        <taxon>Cytophagales</taxon>
        <taxon>Spirosomataceae</taxon>
        <taxon>Dyadobacter</taxon>
    </lineage>
</organism>
<evidence type="ECO:0000256" key="5">
    <source>
        <dbReference type="ARBA" id="ARBA00023237"/>
    </source>
</evidence>
<comment type="similarity">
    <text evidence="2">Belongs to the SusD family.</text>
</comment>
<keyword evidence="3 6" id="KW-0732">Signal</keyword>
<evidence type="ECO:0000256" key="1">
    <source>
        <dbReference type="ARBA" id="ARBA00004442"/>
    </source>
</evidence>
<dbReference type="Proteomes" id="UP000306402">
    <property type="component" value="Unassembled WGS sequence"/>
</dbReference>
<evidence type="ECO:0000256" key="2">
    <source>
        <dbReference type="ARBA" id="ARBA00006275"/>
    </source>
</evidence>
<accession>A0A5R9L4X5</accession>
<comment type="subcellular location">
    <subcellularLocation>
        <location evidence="1">Cell outer membrane</location>
    </subcellularLocation>
</comment>
<dbReference type="InterPro" id="IPR011990">
    <property type="entry name" value="TPR-like_helical_dom_sf"/>
</dbReference>
<dbReference type="RefSeq" id="WP_138364659.1">
    <property type="nucleotide sequence ID" value="NZ_VCEJ01000002.1"/>
</dbReference>